<organism evidence="11 12">
    <name type="scientific">Oryzias melastigma</name>
    <name type="common">Marine medaka</name>
    <dbReference type="NCBI Taxonomy" id="30732"/>
    <lineage>
        <taxon>Eukaryota</taxon>
        <taxon>Metazoa</taxon>
        <taxon>Chordata</taxon>
        <taxon>Craniata</taxon>
        <taxon>Vertebrata</taxon>
        <taxon>Euteleostomi</taxon>
        <taxon>Actinopterygii</taxon>
        <taxon>Neopterygii</taxon>
        <taxon>Teleostei</taxon>
        <taxon>Neoteleostei</taxon>
        <taxon>Acanthomorphata</taxon>
        <taxon>Ovalentaria</taxon>
        <taxon>Atherinomorphae</taxon>
        <taxon>Beloniformes</taxon>
        <taxon>Adrianichthyidae</taxon>
        <taxon>Oryziinae</taxon>
        <taxon>Oryzias</taxon>
    </lineage>
</organism>
<evidence type="ECO:0000256" key="2">
    <source>
        <dbReference type="ARBA" id="ARBA00004510"/>
    </source>
</evidence>
<keyword evidence="5" id="KW-0597">Phosphoprotein</keyword>
<evidence type="ECO:0000256" key="5">
    <source>
        <dbReference type="ARBA" id="ARBA00022553"/>
    </source>
</evidence>
<feature type="compositionally biased region" description="Polar residues" evidence="9">
    <location>
        <begin position="227"/>
        <end position="245"/>
    </location>
</feature>
<sequence length="407" mass="44554">MAELQMLLEEEIPAGRSALLDSFTNLERVAEYCESNYVQSPDKQRALEETKNYTTQSLASVAYLINTLANNVLQMLDIQASQLRRMESSINHISQTVDIHKEKVARREIGILTTNKNTSRTHKIIAPANPERPVRYIRKPVDYSLLDDMGHGVKVLLAQNMKTGGGALPRTNPPTQKPPSPPMTGKGTLGYVGRRAPRVSVEPVAAGFIISVPVVPWSGYPTRNMAHPQQSPARTASVNQRNRTYSGSSGGSHPSSSRSSSRENSGSGSVGVPIAVPTPAPPTAFPGAPQFYSMNRPLQQPQNQQVGGSLPYRRPSSVTGQPNPAHNPTQLNGGPHYTQNQGTSEPPVFEEPTPPPPPPEDYDDDEDEEESAVVEYSDPYAEEDPPWAPRSYMEKGLVFHKNVYKVT</sequence>
<feature type="region of interest" description="Disordered" evidence="9">
    <location>
        <begin position="223"/>
        <end position="389"/>
    </location>
</feature>
<feature type="compositionally biased region" description="Low complexity" evidence="9">
    <location>
        <begin position="251"/>
        <end position="275"/>
    </location>
</feature>
<dbReference type="InterPro" id="IPR000727">
    <property type="entry name" value="T_SNARE_dom"/>
</dbReference>
<dbReference type="InterPro" id="IPR028457">
    <property type="entry name" value="ABI"/>
</dbReference>
<dbReference type="AlphaFoldDB" id="A0A3B3DX21"/>
<evidence type="ECO:0000313" key="11">
    <source>
        <dbReference type="Ensembl" id="ENSOMEP00000034471.1"/>
    </source>
</evidence>
<feature type="compositionally biased region" description="Acidic residues" evidence="9">
    <location>
        <begin position="360"/>
        <end position="372"/>
    </location>
</feature>
<dbReference type="PANTHER" id="PTHR10460:SF26">
    <property type="entry name" value="ABL INTERACTOR 2"/>
    <property type="match status" value="1"/>
</dbReference>
<keyword evidence="4" id="KW-0963">Cytoplasm</keyword>
<dbReference type="GO" id="GO:0031209">
    <property type="term" value="C:SCAR complex"/>
    <property type="evidence" value="ECO:0007669"/>
    <property type="project" value="TreeGrafter"/>
</dbReference>
<evidence type="ECO:0000313" key="12">
    <source>
        <dbReference type="Proteomes" id="UP000261560"/>
    </source>
</evidence>
<evidence type="ECO:0000256" key="1">
    <source>
        <dbReference type="ARBA" id="ARBA00004245"/>
    </source>
</evidence>
<protein>
    <submittedName>
        <fullName evidence="11">Abl-interactor 2b</fullName>
    </submittedName>
</protein>
<evidence type="ECO:0000256" key="4">
    <source>
        <dbReference type="ARBA" id="ARBA00022490"/>
    </source>
</evidence>
<dbReference type="GeneTree" id="ENSGT00940000156089"/>
<name>A0A3B3DX21_ORYME</name>
<keyword evidence="7" id="KW-0206">Cytoskeleton</keyword>
<evidence type="ECO:0000259" key="10">
    <source>
        <dbReference type="PROSITE" id="PS50192"/>
    </source>
</evidence>
<dbReference type="Ensembl" id="ENSOMET00000028499.1">
    <property type="protein sequence ID" value="ENSOMEP00000034471.1"/>
    <property type="gene ID" value="ENSOMEG00000021282.1"/>
</dbReference>
<feature type="domain" description="T-SNARE coiled-coil homology" evidence="10">
    <location>
        <begin position="45"/>
        <end position="107"/>
    </location>
</feature>
<dbReference type="GO" id="GO:0098858">
    <property type="term" value="C:actin-based cell projection"/>
    <property type="evidence" value="ECO:0007669"/>
    <property type="project" value="TreeGrafter"/>
</dbReference>
<reference evidence="11" key="2">
    <citation type="submission" date="2025-09" db="UniProtKB">
        <authorList>
            <consortium name="Ensembl"/>
        </authorList>
    </citation>
    <scope>IDENTIFICATION</scope>
</reference>
<dbReference type="PANTHER" id="PTHR10460">
    <property type="entry name" value="ABL INTERACTOR FAMILY MEMBER"/>
    <property type="match status" value="1"/>
</dbReference>
<dbReference type="GO" id="GO:0005856">
    <property type="term" value="C:cytoskeleton"/>
    <property type="evidence" value="ECO:0007669"/>
    <property type="project" value="UniProtKB-SubCell"/>
</dbReference>
<evidence type="ECO:0000256" key="8">
    <source>
        <dbReference type="ARBA" id="ARBA00023273"/>
    </source>
</evidence>
<proteinExistence type="inferred from homology"/>
<feature type="region of interest" description="Disordered" evidence="9">
    <location>
        <begin position="163"/>
        <end position="189"/>
    </location>
</feature>
<dbReference type="GO" id="GO:0017124">
    <property type="term" value="F:SH3 domain binding"/>
    <property type="evidence" value="ECO:0007669"/>
    <property type="project" value="TreeGrafter"/>
</dbReference>
<evidence type="ECO:0000256" key="6">
    <source>
        <dbReference type="ARBA" id="ARBA00023054"/>
    </source>
</evidence>
<keyword evidence="8" id="KW-0966">Cell projection</keyword>
<dbReference type="InterPro" id="IPR012849">
    <property type="entry name" value="Abl-interactor_HHR_dom"/>
</dbReference>
<comment type="similarity">
    <text evidence="3">Belongs to the ABI family.</text>
</comment>
<dbReference type="Pfam" id="PF07815">
    <property type="entry name" value="Abi_HHR"/>
    <property type="match status" value="1"/>
</dbReference>
<accession>A0A3B3DX21</accession>
<dbReference type="Gene3D" id="6.10.140.1620">
    <property type="match status" value="1"/>
</dbReference>
<dbReference type="GO" id="GO:0001764">
    <property type="term" value="P:neuron migration"/>
    <property type="evidence" value="ECO:0007669"/>
    <property type="project" value="TreeGrafter"/>
</dbReference>
<evidence type="ECO:0000256" key="7">
    <source>
        <dbReference type="ARBA" id="ARBA00023212"/>
    </source>
</evidence>
<evidence type="ECO:0000256" key="3">
    <source>
        <dbReference type="ARBA" id="ARBA00010020"/>
    </source>
</evidence>
<dbReference type="PROSITE" id="PS50192">
    <property type="entry name" value="T_SNARE"/>
    <property type="match status" value="1"/>
</dbReference>
<dbReference type="GO" id="GO:0035591">
    <property type="term" value="F:signaling adaptor activity"/>
    <property type="evidence" value="ECO:0007669"/>
    <property type="project" value="TreeGrafter"/>
</dbReference>
<keyword evidence="6" id="KW-0175">Coiled coil</keyword>
<dbReference type="GO" id="GO:0030027">
    <property type="term" value="C:lamellipodium"/>
    <property type="evidence" value="ECO:0007669"/>
    <property type="project" value="UniProtKB-SubCell"/>
</dbReference>
<feature type="compositionally biased region" description="Pro residues" evidence="9">
    <location>
        <begin position="171"/>
        <end position="182"/>
    </location>
</feature>
<comment type="subcellular location">
    <subcellularLocation>
        <location evidence="2">Cell projection</location>
        <location evidence="2">Lamellipodium</location>
    </subcellularLocation>
    <subcellularLocation>
        <location evidence="1">Cytoplasm</location>
        <location evidence="1">Cytoskeleton</location>
    </subcellularLocation>
</comment>
<feature type="compositionally biased region" description="Polar residues" evidence="9">
    <location>
        <begin position="316"/>
        <end position="344"/>
    </location>
</feature>
<evidence type="ECO:0000256" key="9">
    <source>
        <dbReference type="SAM" id="MobiDB-lite"/>
    </source>
</evidence>
<reference evidence="11" key="1">
    <citation type="submission" date="2025-08" db="UniProtKB">
        <authorList>
            <consortium name="Ensembl"/>
        </authorList>
    </citation>
    <scope>IDENTIFICATION</scope>
</reference>
<dbReference type="Proteomes" id="UP000261560">
    <property type="component" value="Unplaced"/>
</dbReference>
<keyword evidence="12" id="KW-1185">Reference proteome</keyword>
<feature type="compositionally biased region" description="Polar residues" evidence="9">
    <location>
        <begin position="292"/>
        <end position="307"/>
    </location>
</feature>